<keyword evidence="2" id="KW-1185">Reference proteome</keyword>
<reference evidence="1" key="1">
    <citation type="journal article" date="2020" name="BMC Genomics">
        <title>Correction to: Identification and distribution of gene clusters required for synthesis of sphingolipid metabolism inhibitors in diverse species of the filamentous fungus Fusarium.</title>
        <authorList>
            <person name="Kim H.S."/>
            <person name="Lohmar J.M."/>
            <person name="Busman M."/>
            <person name="Brown D.W."/>
            <person name="Naumann T.A."/>
            <person name="Divon H.H."/>
            <person name="Lysoe E."/>
            <person name="Uhlig S."/>
            <person name="Proctor R.H."/>
        </authorList>
    </citation>
    <scope>NUCLEOTIDE SEQUENCE</scope>
    <source>
        <strain evidence="1">NRRL 20472</strain>
    </source>
</reference>
<dbReference type="EMBL" id="JABEXW010000674">
    <property type="protein sequence ID" value="KAF4958996.1"/>
    <property type="molecule type" value="Genomic_DNA"/>
</dbReference>
<dbReference type="InterPro" id="IPR040632">
    <property type="entry name" value="Sulfotransfer_4"/>
</dbReference>
<dbReference type="SUPFAM" id="SSF52540">
    <property type="entry name" value="P-loop containing nucleoside triphosphate hydrolases"/>
    <property type="match status" value="1"/>
</dbReference>
<reference evidence="1" key="2">
    <citation type="submission" date="2020-05" db="EMBL/GenBank/DDBJ databases">
        <authorList>
            <person name="Kim H.-S."/>
            <person name="Proctor R.H."/>
            <person name="Brown D.W."/>
        </authorList>
    </citation>
    <scope>NUCLEOTIDE SEQUENCE</scope>
    <source>
        <strain evidence="1">NRRL 20472</strain>
    </source>
</reference>
<name>A0A8H4X2X9_9HYPO</name>
<dbReference type="AlphaFoldDB" id="A0A8H4X2X9"/>
<dbReference type="InterPro" id="IPR027417">
    <property type="entry name" value="P-loop_NTPase"/>
</dbReference>
<dbReference type="OrthoDB" id="408152at2759"/>
<evidence type="ECO:0000313" key="2">
    <source>
        <dbReference type="Proteomes" id="UP000622797"/>
    </source>
</evidence>
<gene>
    <name evidence="1" type="ORF">FSARC_10865</name>
</gene>
<dbReference type="Proteomes" id="UP000622797">
    <property type="component" value="Unassembled WGS sequence"/>
</dbReference>
<dbReference type="PANTHER" id="PTHR36978:SF4">
    <property type="entry name" value="P-LOOP CONTAINING NUCLEOSIDE TRIPHOSPHATE HYDROLASE PROTEIN"/>
    <property type="match status" value="1"/>
</dbReference>
<dbReference type="Pfam" id="PF17784">
    <property type="entry name" value="Sulfotransfer_4"/>
    <property type="match status" value="1"/>
</dbReference>
<dbReference type="PANTHER" id="PTHR36978">
    <property type="entry name" value="P-LOOP CONTAINING NUCLEOTIDE TRIPHOSPHATE HYDROLASE"/>
    <property type="match status" value="1"/>
</dbReference>
<protein>
    <submittedName>
        <fullName evidence="1">Uncharacterized protein</fullName>
    </submittedName>
</protein>
<sequence length="262" mass="29939">MADSKKLATIPASNTSGPPEVISVGLWRMGTASMAAAYNTIGLRPHHSLDLYDNPDEWALWEKAADATFRGVNPSNAAVSTFTRQQWDEIYGQYGAITEHGAAFAEQLIQAYPEAKVVICRRDFDKWWPSFRDGVLYPVYSYQGTFLMYCVLPILGNRAVMAMRKTLSGFFGGDSLPEIEKNAKTVYEDYFETIRELVPPERRLEYKLGDGWEPLCNFLGKDIPDVEFPHINEAKALKEMQQREAQRVQNEAWEKLKSWRPW</sequence>
<organism evidence="1 2">
    <name type="scientific">Fusarium sarcochroum</name>
    <dbReference type="NCBI Taxonomy" id="1208366"/>
    <lineage>
        <taxon>Eukaryota</taxon>
        <taxon>Fungi</taxon>
        <taxon>Dikarya</taxon>
        <taxon>Ascomycota</taxon>
        <taxon>Pezizomycotina</taxon>
        <taxon>Sordariomycetes</taxon>
        <taxon>Hypocreomycetidae</taxon>
        <taxon>Hypocreales</taxon>
        <taxon>Nectriaceae</taxon>
        <taxon>Fusarium</taxon>
        <taxon>Fusarium lateritium species complex</taxon>
    </lineage>
</organism>
<comment type="caution">
    <text evidence="1">The sequence shown here is derived from an EMBL/GenBank/DDBJ whole genome shotgun (WGS) entry which is preliminary data.</text>
</comment>
<dbReference type="Gene3D" id="3.40.50.300">
    <property type="entry name" value="P-loop containing nucleotide triphosphate hydrolases"/>
    <property type="match status" value="1"/>
</dbReference>
<proteinExistence type="predicted"/>
<accession>A0A8H4X2X9</accession>
<evidence type="ECO:0000313" key="1">
    <source>
        <dbReference type="EMBL" id="KAF4958996.1"/>
    </source>
</evidence>